<dbReference type="FunFam" id="3.40.50.1860:FF:000002">
    <property type="entry name" value="Glutamate racemase"/>
    <property type="match status" value="1"/>
</dbReference>
<dbReference type="NCBIfam" id="TIGR00067">
    <property type="entry name" value="glut_race"/>
    <property type="match status" value="1"/>
</dbReference>
<dbReference type="InterPro" id="IPR001920">
    <property type="entry name" value="Asp/Glu_race"/>
</dbReference>
<dbReference type="InterPro" id="IPR018187">
    <property type="entry name" value="Asp/Glu_racemase_AS_1"/>
</dbReference>
<dbReference type="PROSITE" id="PS00923">
    <property type="entry name" value="ASP_GLU_RACEMASE_1"/>
    <property type="match status" value="1"/>
</dbReference>
<organism evidence="7">
    <name type="scientific">marine metagenome</name>
    <dbReference type="NCBI Taxonomy" id="408172"/>
    <lineage>
        <taxon>unclassified sequences</taxon>
        <taxon>metagenomes</taxon>
        <taxon>ecological metagenomes</taxon>
    </lineage>
</organism>
<dbReference type="InterPro" id="IPR015942">
    <property type="entry name" value="Asp/Glu/hydantoin_racemase"/>
</dbReference>
<sequence>MDNRPIGVFDSGLGGLTVVRALKKLLPNESIIYFGDTARLPYGVKSNDLVKQYSIQITKFLIQKDAKIIIIACNTATATALNILKNKFSLIPIIGVIEPGVEHAILKTNNKNIGVIGTIATIRSDAYKESIKKIDSEIDVISKACPLFVPFVEEGWTDGAAISEITSHYLSIFKNNVDTLILGCTHYPLLKNIISKETKHITLVDSASAVAKNAYKRLQKNSLLNMDDKSGVLQCYVTDLPMRFEELGNIFLGSEINNIHLVNDL</sequence>
<keyword evidence="4" id="KW-0573">Peptidoglycan synthesis</keyword>
<dbReference type="GO" id="GO:0009252">
    <property type="term" value="P:peptidoglycan biosynthetic process"/>
    <property type="evidence" value="ECO:0007669"/>
    <property type="project" value="UniProtKB-KW"/>
</dbReference>
<dbReference type="PANTHER" id="PTHR21198">
    <property type="entry name" value="GLUTAMATE RACEMASE"/>
    <property type="match status" value="1"/>
</dbReference>
<dbReference type="InterPro" id="IPR004391">
    <property type="entry name" value="Glu_race"/>
</dbReference>
<dbReference type="GO" id="GO:0071555">
    <property type="term" value="P:cell wall organization"/>
    <property type="evidence" value="ECO:0007669"/>
    <property type="project" value="UniProtKB-KW"/>
</dbReference>
<dbReference type="GO" id="GO:0008360">
    <property type="term" value="P:regulation of cell shape"/>
    <property type="evidence" value="ECO:0007669"/>
    <property type="project" value="UniProtKB-KW"/>
</dbReference>
<proteinExistence type="inferred from homology"/>
<evidence type="ECO:0000313" key="7">
    <source>
        <dbReference type="EMBL" id="SUZ58288.1"/>
    </source>
</evidence>
<evidence type="ECO:0000256" key="4">
    <source>
        <dbReference type="ARBA" id="ARBA00022984"/>
    </source>
</evidence>
<evidence type="ECO:0000256" key="6">
    <source>
        <dbReference type="ARBA" id="ARBA00023316"/>
    </source>
</evidence>
<evidence type="ECO:0000256" key="5">
    <source>
        <dbReference type="ARBA" id="ARBA00023235"/>
    </source>
</evidence>
<dbReference type="HAMAP" id="MF_00258">
    <property type="entry name" value="Glu_racemase"/>
    <property type="match status" value="1"/>
</dbReference>
<reference evidence="7" key="1">
    <citation type="submission" date="2018-05" db="EMBL/GenBank/DDBJ databases">
        <authorList>
            <person name="Lanie J.A."/>
            <person name="Ng W.-L."/>
            <person name="Kazmierczak K.M."/>
            <person name="Andrzejewski T.M."/>
            <person name="Davidsen T.M."/>
            <person name="Wayne K.J."/>
            <person name="Tettelin H."/>
            <person name="Glass J.I."/>
            <person name="Rusch D."/>
            <person name="Podicherti R."/>
            <person name="Tsui H.-C.T."/>
            <person name="Winkler M.E."/>
        </authorList>
    </citation>
    <scope>NUCLEOTIDE SEQUENCE</scope>
</reference>
<protein>
    <recommendedName>
        <fullName evidence="2">glutamate racemase</fullName>
        <ecNumber evidence="2">5.1.1.3</ecNumber>
    </recommendedName>
</protein>
<dbReference type="PANTHER" id="PTHR21198:SF2">
    <property type="entry name" value="GLUTAMATE RACEMASE"/>
    <property type="match status" value="1"/>
</dbReference>
<evidence type="ECO:0000256" key="3">
    <source>
        <dbReference type="ARBA" id="ARBA00022960"/>
    </source>
</evidence>
<dbReference type="PROSITE" id="PS00924">
    <property type="entry name" value="ASP_GLU_RACEMASE_2"/>
    <property type="match status" value="1"/>
</dbReference>
<dbReference type="SUPFAM" id="SSF53681">
    <property type="entry name" value="Aspartate/glutamate racemase"/>
    <property type="match status" value="2"/>
</dbReference>
<dbReference type="GO" id="GO:0008881">
    <property type="term" value="F:glutamate racemase activity"/>
    <property type="evidence" value="ECO:0007669"/>
    <property type="project" value="UniProtKB-EC"/>
</dbReference>
<dbReference type="EMBL" id="UINC01000610">
    <property type="protein sequence ID" value="SUZ58288.1"/>
    <property type="molecule type" value="Genomic_DNA"/>
</dbReference>
<dbReference type="EC" id="5.1.1.3" evidence="2"/>
<dbReference type="AlphaFoldDB" id="A0A381NWL9"/>
<accession>A0A381NWL9</accession>
<keyword evidence="6" id="KW-0961">Cell wall biogenesis/degradation</keyword>
<keyword evidence="3" id="KW-0133">Cell shape</keyword>
<comment type="catalytic activity">
    <reaction evidence="1">
        <text>L-glutamate = D-glutamate</text>
        <dbReference type="Rhea" id="RHEA:12813"/>
        <dbReference type="ChEBI" id="CHEBI:29985"/>
        <dbReference type="ChEBI" id="CHEBI:29986"/>
        <dbReference type="EC" id="5.1.1.3"/>
    </reaction>
</comment>
<dbReference type="InterPro" id="IPR033134">
    <property type="entry name" value="Asp/Glu_racemase_AS_2"/>
</dbReference>
<keyword evidence="5" id="KW-0413">Isomerase</keyword>
<gene>
    <name evidence="7" type="ORF">METZ01_LOCUS11142</name>
</gene>
<dbReference type="Gene3D" id="3.40.50.1860">
    <property type="match status" value="2"/>
</dbReference>
<evidence type="ECO:0000256" key="2">
    <source>
        <dbReference type="ARBA" id="ARBA00013090"/>
    </source>
</evidence>
<evidence type="ECO:0000256" key="1">
    <source>
        <dbReference type="ARBA" id="ARBA00001602"/>
    </source>
</evidence>
<dbReference type="Pfam" id="PF01177">
    <property type="entry name" value="Asp_Glu_race"/>
    <property type="match status" value="1"/>
</dbReference>
<name>A0A381NWL9_9ZZZZ</name>